<keyword evidence="2 7" id="KW-0479">Metal-binding</keyword>
<reference evidence="9" key="1">
    <citation type="journal article" date="2019" name="Int. J. Syst. Evol. Microbiol.">
        <title>The Global Catalogue of Microorganisms (GCM) 10K type strain sequencing project: providing services to taxonomists for standard genome sequencing and annotation.</title>
        <authorList>
            <consortium name="The Broad Institute Genomics Platform"/>
            <consortium name="The Broad Institute Genome Sequencing Center for Infectious Disease"/>
            <person name="Wu L."/>
            <person name="Ma J."/>
        </authorList>
    </citation>
    <scope>NUCLEOTIDE SEQUENCE [LARGE SCALE GENOMIC DNA]</scope>
    <source>
        <strain evidence="9">KCTC 42087</strain>
    </source>
</reference>
<dbReference type="InterPro" id="IPR042109">
    <property type="entry name" value="Adenylosuccinate_synth_dom1"/>
</dbReference>
<comment type="pathway">
    <text evidence="7">Purine metabolism; AMP biosynthesis via de novo pathway; AMP from IMP: step 1/2.</text>
</comment>
<dbReference type="InterPro" id="IPR001114">
    <property type="entry name" value="Adenylosuccinate_synthetase"/>
</dbReference>
<dbReference type="EMBL" id="JBHSON010000092">
    <property type="protein sequence ID" value="MFC5752617.1"/>
    <property type="molecule type" value="Genomic_DNA"/>
</dbReference>
<protein>
    <recommendedName>
        <fullName evidence="7">Adenylosuccinate synthetase</fullName>
        <shortName evidence="7">AMPSase</shortName>
        <shortName evidence="7">AdSS</shortName>
        <ecNumber evidence="7">6.3.4.4</ecNumber>
    </recommendedName>
    <alternativeName>
        <fullName evidence="7">IMP--aspartate ligase</fullName>
    </alternativeName>
</protein>
<feature type="binding site" description="in other chain" evidence="7">
    <location>
        <position position="225"/>
    </location>
    <ligand>
        <name>IMP</name>
        <dbReference type="ChEBI" id="CHEBI:58053"/>
        <note>ligand shared between dimeric partners</note>
    </ligand>
</feature>
<dbReference type="Gene3D" id="3.90.170.10">
    <property type="entry name" value="Adenylosuccinate Synthetase, subunit A, domain 3"/>
    <property type="match status" value="1"/>
</dbReference>
<dbReference type="SMART" id="SM00788">
    <property type="entry name" value="Adenylsucc_synt"/>
    <property type="match status" value="1"/>
</dbReference>
<keyword evidence="9" id="KW-1185">Reference proteome</keyword>
<dbReference type="RefSeq" id="WP_378288781.1">
    <property type="nucleotide sequence ID" value="NZ_JBHSON010000092.1"/>
</dbReference>
<dbReference type="Gene3D" id="1.10.300.10">
    <property type="entry name" value="Adenylosuccinate Synthetase, subunit A, domain 2"/>
    <property type="match status" value="1"/>
</dbReference>
<gene>
    <name evidence="7" type="primary">purA</name>
    <name evidence="8" type="ORF">ACFPZN_43985</name>
</gene>
<organism evidence="8 9">
    <name type="scientific">Actinomadura rugatobispora</name>
    <dbReference type="NCBI Taxonomy" id="1994"/>
    <lineage>
        <taxon>Bacteria</taxon>
        <taxon>Bacillati</taxon>
        <taxon>Actinomycetota</taxon>
        <taxon>Actinomycetes</taxon>
        <taxon>Streptosporangiales</taxon>
        <taxon>Thermomonosporaceae</taxon>
        <taxon>Actinomadura</taxon>
    </lineage>
</organism>
<comment type="function">
    <text evidence="7">Plays an important role in the de novo pathway of purine nucleotide biosynthesis. Catalyzes the first committed step in the biosynthesis of AMP from IMP.</text>
</comment>
<feature type="active site" description="Proton acceptor" evidence="7">
    <location>
        <position position="13"/>
    </location>
</feature>
<dbReference type="SUPFAM" id="SSF52540">
    <property type="entry name" value="P-loop containing nucleoside triphosphate hydrolases"/>
    <property type="match status" value="1"/>
</dbReference>
<dbReference type="Gene3D" id="3.40.440.10">
    <property type="entry name" value="Adenylosuccinate Synthetase, subunit A, domain 1"/>
    <property type="match status" value="1"/>
</dbReference>
<comment type="catalytic activity">
    <reaction evidence="7">
        <text>IMP + L-aspartate + GTP = N(6)-(1,2-dicarboxyethyl)-AMP + GDP + phosphate + 2 H(+)</text>
        <dbReference type="Rhea" id="RHEA:15753"/>
        <dbReference type="ChEBI" id="CHEBI:15378"/>
        <dbReference type="ChEBI" id="CHEBI:29991"/>
        <dbReference type="ChEBI" id="CHEBI:37565"/>
        <dbReference type="ChEBI" id="CHEBI:43474"/>
        <dbReference type="ChEBI" id="CHEBI:57567"/>
        <dbReference type="ChEBI" id="CHEBI:58053"/>
        <dbReference type="ChEBI" id="CHEBI:58189"/>
        <dbReference type="EC" id="6.3.4.4"/>
    </reaction>
</comment>
<keyword evidence="6 7" id="KW-0342">GTP-binding</keyword>
<dbReference type="InterPro" id="IPR042110">
    <property type="entry name" value="Adenylosuccinate_synth_dom2"/>
</dbReference>
<evidence type="ECO:0000256" key="7">
    <source>
        <dbReference type="HAMAP-Rule" id="MF_00011"/>
    </source>
</evidence>
<dbReference type="GO" id="GO:0004019">
    <property type="term" value="F:adenylosuccinate synthase activity"/>
    <property type="evidence" value="ECO:0007669"/>
    <property type="project" value="UniProtKB-EC"/>
</dbReference>
<dbReference type="Proteomes" id="UP001596074">
    <property type="component" value="Unassembled WGS sequence"/>
</dbReference>
<dbReference type="Pfam" id="PF00709">
    <property type="entry name" value="Adenylsucc_synt"/>
    <property type="match status" value="1"/>
</dbReference>
<dbReference type="PANTHER" id="PTHR11846">
    <property type="entry name" value="ADENYLOSUCCINATE SYNTHETASE"/>
    <property type="match status" value="1"/>
</dbReference>
<proteinExistence type="inferred from homology"/>
<keyword evidence="1 7" id="KW-0436">Ligase</keyword>
<comment type="caution">
    <text evidence="8">The sequence shown here is derived from an EMBL/GenBank/DDBJ whole genome shotgun (WGS) entry which is preliminary data.</text>
</comment>
<comment type="caution">
    <text evidence="7">Lacks conserved residue(s) required for the propagation of feature annotation.</text>
</comment>
<keyword evidence="5 7" id="KW-0460">Magnesium</keyword>
<feature type="binding site" description="in other chain" evidence="7">
    <location>
        <position position="240"/>
    </location>
    <ligand>
        <name>IMP</name>
        <dbReference type="ChEBI" id="CHEBI:58053"/>
        <note>ligand shared between dimeric partners</note>
    </ligand>
</feature>
<dbReference type="InterPro" id="IPR027417">
    <property type="entry name" value="P-loop_NTPase"/>
</dbReference>
<comment type="similarity">
    <text evidence="7">Belongs to the adenylosuccinate synthetase family.</text>
</comment>
<dbReference type="EC" id="6.3.4.4" evidence="7"/>
<evidence type="ECO:0000313" key="9">
    <source>
        <dbReference type="Proteomes" id="UP001596074"/>
    </source>
</evidence>
<evidence type="ECO:0000256" key="5">
    <source>
        <dbReference type="ARBA" id="ARBA00022842"/>
    </source>
</evidence>
<evidence type="ECO:0000313" key="8">
    <source>
        <dbReference type="EMBL" id="MFC5752617.1"/>
    </source>
</evidence>
<accession>A0ABW1ADK6</accession>
<keyword evidence="7" id="KW-0963">Cytoplasm</keyword>
<dbReference type="PANTHER" id="PTHR11846:SF0">
    <property type="entry name" value="ADENYLOSUCCINATE SYNTHETASE"/>
    <property type="match status" value="1"/>
</dbReference>
<feature type="active site" description="Proton donor" evidence="7">
    <location>
        <position position="45"/>
    </location>
</feature>
<comment type="cofactor">
    <cofactor evidence="7">
        <name>Mg(2+)</name>
        <dbReference type="ChEBI" id="CHEBI:18420"/>
    </cofactor>
    <text evidence="7">Binds 1 Mg(2+) ion per subunit.</text>
</comment>
<sequence>MGHVIVVDLGFGDAGKGTVVDWLCSRGPEPVHAVVRFNGGAQAAHNVVAPDGRHHTFAQFGSGTFVPGVRTHLSRFMLVDPLALAAEAAHLRDLGVHDALDRLTVDRGALLTTPYHRAANRARESARGGARHGSCGMGIGETVAYSLAHVDAPRAGDCLSPARLRRGLTAVRDWYREEFPGGEAVPPVDDCVDAFTAFAERVRIVGEEHLHHLLRTGDVVFEGAQGVLLDEWHGFHPYTTWSTTTFANADTLLAEAGVAPGSATRLGVLRTYATRHGPGPFVTEDPALTADLPDRHNGTGPWQGAFRVGHLDAVALRYALDVTGPVDALAVTHLDVAQERTDLKLCVAYEGMERIPVHPAGDLEAQAALTERLLTARPVYAPLTSNPLATISEALDTPVALGSYGPTAFDKSRAYSFGELGRQTRRSAM</sequence>
<feature type="binding site" evidence="7">
    <location>
        <begin position="333"/>
        <end position="335"/>
    </location>
    <ligand>
        <name>GTP</name>
        <dbReference type="ChEBI" id="CHEBI:37565"/>
    </ligand>
</feature>
<keyword evidence="3 7" id="KW-0547">Nucleotide-binding</keyword>
<evidence type="ECO:0000256" key="4">
    <source>
        <dbReference type="ARBA" id="ARBA00022755"/>
    </source>
</evidence>
<name>A0ABW1ADK6_9ACTN</name>
<evidence type="ECO:0000256" key="1">
    <source>
        <dbReference type="ARBA" id="ARBA00022598"/>
    </source>
</evidence>
<feature type="binding site" evidence="7">
    <location>
        <position position="13"/>
    </location>
    <ligand>
        <name>Mg(2+)</name>
        <dbReference type="ChEBI" id="CHEBI:18420"/>
    </ligand>
</feature>
<comment type="subcellular location">
    <subcellularLocation>
        <location evidence="7">Cytoplasm</location>
    </subcellularLocation>
</comment>
<dbReference type="HAMAP" id="MF_00011">
    <property type="entry name" value="Adenylosucc_synth"/>
    <property type="match status" value="1"/>
</dbReference>
<keyword evidence="4 7" id="KW-0658">Purine biosynthesis</keyword>
<evidence type="ECO:0000256" key="2">
    <source>
        <dbReference type="ARBA" id="ARBA00022723"/>
    </source>
</evidence>
<evidence type="ECO:0000256" key="3">
    <source>
        <dbReference type="ARBA" id="ARBA00022741"/>
    </source>
</evidence>
<comment type="subunit">
    <text evidence="7">Homodimer.</text>
</comment>
<dbReference type="InterPro" id="IPR042111">
    <property type="entry name" value="Adenylosuccinate_synth_dom3"/>
</dbReference>
<evidence type="ECO:0000256" key="6">
    <source>
        <dbReference type="ARBA" id="ARBA00023134"/>
    </source>
</evidence>